<comment type="similarity">
    <text evidence="1">Belongs to the CoA-transferase III family.</text>
</comment>
<evidence type="ECO:0008006" key="4">
    <source>
        <dbReference type="Google" id="ProtNLM"/>
    </source>
</evidence>
<dbReference type="InterPro" id="IPR003673">
    <property type="entry name" value="CoA-Trfase_fam_III"/>
</dbReference>
<dbReference type="PANTHER" id="PTHR48229:SF1">
    <property type="entry name" value="ALPHA METHYLACYL-COA RACEMASE-RELATED"/>
    <property type="match status" value="1"/>
</dbReference>
<dbReference type="EMBL" id="KN847497">
    <property type="protein sequence ID" value="KIW13782.1"/>
    <property type="molecule type" value="Genomic_DNA"/>
</dbReference>
<dbReference type="RefSeq" id="XP_016233998.1">
    <property type="nucleotide sequence ID" value="XM_016383295.1"/>
</dbReference>
<evidence type="ECO:0000313" key="3">
    <source>
        <dbReference type="Proteomes" id="UP000053328"/>
    </source>
</evidence>
<dbReference type="VEuPathDB" id="FungiDB:PV08_08973"/>
<dbReference type="OrthoDB" id="5863171at2759"/>
<dbReference type="STRING" id="91928.A0A0D1ZLR6"/>
<keyword evidence="3" id="KW-1185">Reference proteome</keyword>
<evidence type="ECO:0000256" key="1">
    <source>
        <dbReference type="ARBA" id="ARBA00008383"/>
    </source>
</evidence>
<dbReference type="SUPFAM" id="SSF89796">
    <property type="entry name" value="CoA-transferase family III (CaiB/BaiF)"/>
    <property type="match status" value="2"/>
</dbReference>
<dbReference type="AlphaFoldDB" id="A0A0D1ZLR6"/>
<dbReference type="HOGENOM" id="CLU_470121_0_0_1"/>
<dbReference type="InterPro" id="IPR023606">
    <property type="entry name" value="CoA-Trfase_III_dom_1_sf"/>
</dbReference>
<organism evidence="2 3">
    <name type="scientific">Exophiala spinifera</name>
    <dbReference type="NCBI Taxonomy" id="91928"/>
    <lineage>
        <taxon>Eukaryota</taxon>
        <taxon>Fungi</taxon>
        <taxon>Dikarya</taxon>
        <taxon>Ascomycota</taxon>
        <taxon>Pezizomycotina</taxon>
        <taxon>Eurotiomycetes</taxon>
        <taxon>Chaetothyriomycetidae</taxon>
        <taxon>Chaetothyriales</taxon>
        <taxon>Herpotrichiellaceae</taxon>
        <taxon>Exophiala</taxon>
    </lineage>
</organism>
<protein>
    <recommendedName>
        <fullName evidence="4">CoA-transferase family III</fullName>
    </recommendedName>
</protein>
<gene>
    <name evidence="2" type="ORF">PV08_08973</name>
</gene>
<name>A0A0D1ZLR6_9EURO</name>
<reference evidence="2 3" key="1">
    <citation type="submission" date="2015-01" db="EMBL/GenBank/DDBJ databases">
        <title>The Genome Sequence of Exophiala spinifera CBS89968.</title>
        <authorList>
            <consortium name="The Broad Institute Genomics Platform"/>
            <person name="Cuomo C."/>
            <person name="de Hoog S."/>
            <person name="Gorbushina A."/>
            <person name="Stielow B."/>
            <person name="Teixiera M."/>
            <person name="Abouelleil A."/>
            <person name="Chapman S.B."/>
            <person name="Priest M."/>
            <person name="Young S.K."/>
            <person name="Wortman J."/>
            <person name="Nusbaum C."/>
            <person name="Birren B."/>
        </authorList>
    </citation>
    <scope>NUCLEOTIDE SEQUENCE [LARGE SCALE GENOMIC DNA]</scope>
    <source>
        <strain evidence="2 3">CBS 89968</strain>
    </source>
</reference>
<dbReference type="Pfam" id="PF02515">
    <property type="entry name" value="CoA_transf_3"/>
    <property type="match status" value="1"/>
</dbReference>
<proteinExistence type="inferred from homology"/>
<evidence type="ECO:0000313" key="2">
    <source>
        <dbReference type="EMBL" id="KIW13782.1"/>
    </source>
</evidence>
<dbReference type="GeneID" id="27336056"/>
<dbReference type="GO" id="GO:0003824">
    <property type="term" value="F:catalytic activity"/>
    <property type="evidence" value="ECO:0007669"/>
    <property type="project" value="InterPro"/>
</dbReference>
<dbReference type="PANTHER" id="PTHR48229">
    <property type="entry name" value="CAIB/BAIF FAMILY ENZYME (AFU_ORTHOLOGUE AFUA_1G05360)-RELATED"/>
    <property type="match status" value="1"/>
</dbReference>
<dbReference type="Gene3D" id="3.40.50.10540">
    <property type="entry name" value="Crotonobetainyl-coa:carnitine coa-transferase, domain 1"/>
    <property type="match status" value="1"/>
</dbReference>
<dbReference type="Proteomes" id="UP000053328">
    <property type="component" value="Unassembled WGS sequence"/>
</dbReference>
<sequence length="580" mass="63910">MADSVHPTHRVALETLNDILDDFQIPRCTPESGPKIIFKGAIPPAEQTHSQKMNLSLIGAIPSLANAVAAAQIFEARKAARQSIEIDLRRSHNYTDPDLGMTPTLNGQEIPMDVLAGNPFLKTIYETKDGKNVILSAVYVDLAYQWTALLDCPMTESRVREVVERWNAEDLEAAAAKAGLPMAIIHSEESWLSTEHGSHLAKLPIVPIDKVVHHKNSSDEFHFPATYLPASPDRPLSGLKVICMTHAVAGPSTGRTLAEHGASVLQVMYTHGYEHPFVFTYANLGTASTRLNLKKESDCRRLRTLIKDAHVWVDNFREGGISKFGFSDEEIWEANPSMIIDHVRCYGTSGPWKNKPGFDMQGSASSGMMALMGEGSEDGKPQWPPGMVINDYVTGYYSALAIMSVVLRRCKGELDPREGCRISPSLCSTGMSIMKYFKTRDRFPATETPAAVDANNTALGPETIEGDTPWGYLKTLAPLPKMSATPVRYEFGLLDGLGASKPVFPGFDDGYDTTKIEPNKRDQWFRENAMGAIDRLERLRRFGEEERRRNAGSLEAFITQVSDVGKVDIPDVQPSTVAVA</sequence>
<accession>A0A0D1ZLR6</accession>
<dbReference type="InterPro" id="IPR052985">
    <property type="entry name" value="CoA-trans_III_biosynth/detox"/>
</dbReference>